<keyword evidence="1" id="KW-0812">Transmembrane</keyword>
<evidence type="ECO:0000256" key="1">
    <source>
        <dbReference type="SAM" id="Phobius"/>
    </source>
</evidence>
<name>A0ABD2CWX1_VESMC</name>
<keyword evidence="3" id="KW-1185">Reference proteome</keyword>
<gene>
    <name evidence="2" type="ORF">V1477_002507</name>
</gene>
<keyword evidence="1" id="KW-0472">Membrane</keyword>
<dbReference type="AlphaFoldDB" id="A0ABD2CWX1"/>
<proteinExistence type="predicted"/>
<reference evidence="2 3" key="1">
    <citation type="journal article" date="2024" name="Ann. Entomol. Soc. Am.">
        <title>Genomic analyses of the southern and eastern yellowjacket wasps (Hymenoptera: Vespidae) reveal evolutionary signatures of social life.</title>
        <authorList>
            <person name="Catto M.A."/>
            <person name="Caine P.B."/>
            <person name="Orr S.E."/>
            <person name="Hunt B.G."/>
            <person name="Goodisman M.A.D."/>
        </authorList>
    </citation>
    <scope>NUCLEOTIDE SEQUENCE [LARGE SCALE GENOMIC DNA]</scope>
    <source>
        <strain evidence="2">232</strain>
        <tissue evidence="2">Head and thorax</tissue>
    </source>
</reference>
<dbReference type="EMBL" id="JAYRBN010000027">
    <property type="protein sequence ID" value="KAL2749567.1"/>
    <property type="molecule type" value="Genomic_DNA"/>
</dbReference>
<sequence length="105" mass="12377">MLILQWINKGSACIKEESFFINAGVGRSSCKDQRRLYRTDCSRIRVSASLKMVKRLVYFFYRRILIVVEILLLLVYKDVEFAHFLSTSTSTHLNFNLLWISHPLF</sequence>
<keyword evidence="1" id="KW-1133">Transmembrane helix</keyword>
<comment type="caution">
    <text evidence="2">The sequence shown here is derived from an EMBL/GenBank/DDBJ whole genome shotgun (WGS) entry which is preliminary data.</text>
</comment>
<evidence type="ECO:0000313" key="3">
    <source>
        <dbReference type="Proteomes" id="UP001607303"/>
    </source>
</evidence>
<evidence type="ECO:0000313" key="2">
    <source>
        <dbReference type="EMBL" id="KAL2749567.1"/>
    </source>
</evidence>
<feature type="transmembrane region" description="Helical" evidence="1">
    <location>
        <begin position="56"/>
        <end position="76"/>
    </location>
</feature>
<protein>
    <submittedName>
        <fullName evidence="2">Uncharacterized protein</fullName>
    </submittedName>
</protein>
<organism evidence="2 3">
    <name type="scientific">Vespula maculifrons</name>
    <name type="common">Eastern yellow jacket</name>
    <name type="synonym">Wasp</name>
    <dbReference type="NCBI Taxonomy" id="7453"/>
    <lineage>
        <taxon>Eukaryota</taxon>
        <taxon>Metazoa</taxon>
        <taxon>Ecdysozoa</taxon>
        <taxon>Arthropoda</taxon>
        <taxon>Hexapoda</taxon>
        <taxon>Insecta</taxon>
        <taxon>Pterygota</taxon>
        <taxon>Neoptera</taxon>
        <taxon>Endopterygota</taxon>
        <taxon>Hymenoptera</taxon>
        <taxon>Apocrita</taxon>
        <taxon>Aculeata</taxon>
        <taxon>Vespoidea</taxon>
        <taxon>Vespidae</taxon>
        <taxon>Vespinae</taxon>
        <taxon>Vespula</taxon>
    </lineage>
</organism>
<accession>A0ABD2CWX1</accession>
<dbReference type="Proteomes" id="UP001607303">
    <property type="component" value="Unassembled WGS sequence"/>
</dbReference>